<keyword evidence="9" id="KW-1185">Reference proteome</keyword>
<dbReference type="GO" id="GO:0006355">
    <property type="term" value="P:regulation of DNA-templated transcription"/>
    <property type="evidence" value="ECO:0007669"/>
    <property type="project" value="TreeGrafter"/>
</dbReference>
<accession>A0A1T5LBT7</accession>
<dbReference type="Gene3D" id="3.40.50.2300">
    <property type="match status" value="1"/>
</dbReference>
<organism evidence="8 9">
    <name type="scientific">Ohtaekwangia koreensis</name>
    <dbReference type="NCBI Taxonomy" id="688867"/>
    <lineage>
        <taxon>Bacteria</taxon>
        <taxon>Pseudomonadati</taxon>
        <taxon>Bacteroidota</taxon>
        <taxon>Cytophagia</taxon>
        <taxon>Cytophagales</taxon>
        <taxon>Fulvivirgaceae</taxon>
        <taxon>Ohtaekwangia</taxon>
    </lineage>
</organism>
<keyword evidence="4" id="KW-0238">DNA-binding</keyword>
<dbReference type="EMBL" id="FUZU01000002">
    <property type="protein sequence ID" value="SKC73451.1"/>
    <property type="molecule type" value="Genomic_DNA"/>
</dbReference>
<dbReference type="STRING" id="688867.SAMN05660236_2926"/>
<evidence type="ECO:0000256" key="2">
    <source>
        <dbReference type="ARBA" id="ARBA00023012"/>
    </source>
</evidence>
<protein>
    <submittedName>
        <fullName evidence="8">Response regulator receiver domain-containing protein</fullName>
    </submittedName>
</protein>
<dbReference type="GO" id="GO:0032993">
    <property type="term" value="C:protein-DNA complex"/>
    <property type="evidence" value="ECO:0007669"/>
    <property type="project" value="TreeGrafter"/>
</dbReference>
<dbReference type="PANTHER" id="PTHR48111:SF1">
    <property type="entry name" value="TWO-COMPONENT RESPONSE REGULATOR ORR33"/>
    <property type="match status" value="1"/>
</dbReference>
<evidence type="ECO:0000256" key="5">
    <source>
        <dbReference type="ARBA" id="ARBA00023163"/>
    </source>
</evidence>
<name>A0A1T5LBT7_9BACT</name>
<dbReference type="CDD" id="cd00156">
    <property type="entry name" value="REC"/>
    <property type="match status" value="1"/>
</dbReference>
<evidence type="ECO:0000313" key="9">
    <source>
        <dbReference type="Proteomes" id="UP000190961"/>
    </source>
</evidence>
<dbReference type="GO" id="GO:0000156">
    <property type="term" value="F:phosphorelay response regulator activity"/>
    <property type="evidence" value="ECO:0007669"/>
    <property type="project" value="TreeGrafter"/>
</dbReference>
<dbReference type="SUPFAM" id="SSF52172">
    <property type="entry name" value="CheY-like"/>
    <property type="match status" value="1"/>
</dbReference>
<feature type="domain" description="Response regulatory" evidence="7">
    <location>
        <begin position="3"/>
        <end position="111"/>
    </location>
</feature>
<dbReference type="InterPro" id="IPR011006">
    <property type="entry name" value="CheY-like_superfamily"/>
</dbReference>
<dbReference type="InterPro" id="IPR001789">
    <property type="entry name" value="Sig_transdc_resp-reg_receiver"/>
</dbReference>
<dbReference type="PANTHER" id="PTHR48111">
    <property type="entry name" value="REGULATOR OF RPOS"/>
    <property type="match status" value="1"/>
</dbReference>
<keyword evidence="3" id="KW-0805">Transcription regulation</keyword>
<keyword evidence="2" id="KW-0902">Two-component regulatory system</keyword>
<keyword evidence="5" id="KW-0804">Transcription</keyword>
<dbReference type="AlphaFoldDB" id="A0A1T5LBT7"/>
<gene>
    <name evidence="8" type="ORF">SAMN05660236_2926</name>
</gene>
<dbReference type="SMART" id="SM00448">
    <property type="entry name" value="REC"/>
    <property type="match status" value="1"/>
</dbReference>
<evidence type="ECO:0000313" key="8">
    <source>
        <dbReference type="EMBL" id="SKC73451.1"/>
    </source>
</evidence>
<evidence type="ECO:0000256" key="4">
    <source>
        <dbReference type="ARBA" id="ARBA00023125"/>
    </source>
</evidence>
<dbReference type="OrthoDB" id="9789181at2"/>
<dbReference type="Proteomes" id="UP000190961">
    <property type="component" value="Unassembled WGS sequence"/>
</dbReference>
<dbReference type="Pfam" id="PF00072">
    <property type="entry name" value="Response_reg"/>
    <property type="match status" value="1"/>
</dbReference>
<evidence type="ECO:0000256" key="3">
    <source>
        <dbReference type="ARBA" id="ARBA00023015"/>
    </source>
</evidence>
<dbReference type="GO" id="GO:0005829">
    <property type="term" value="C:cytosol"/>
    <property type="evidence" value="ECO:0007669"/>
    <property type="project" value="TreeGrafter"/>
</dbReference>
<dbReference type="InterPro" id="IPR039420">
    <property type="entry name" value="WalR-like"/>
</dbReference>
<dbReference type="PROSITE" id="PS50110">
    <property type="entry name" value="RESPONSE_REGULATORY"/>
    <property type="match status" value="1"/>
</dbReference>
<evidence type="ECO:0000256" key="6">
    <source>
        <dbReference type="PROSITE-ProRule" id="PRU00169"/>
    </source>
</evidence>
<dbReference type="GO" id="GO:0000976">
    <property type="term" value="F:transcription cis-regulatory region binding"/>
    <property type="evidence" value="ECO:0007669"/>
    <property type="project" value="TreeGrafter"/>
</dbReference>
<evidence type="ECO:0000256" key="1">
    <source>
        <dbReference type="ARBA" id="ARBA00022553"/>
    </source>
</evidence>
<evidence type="ECO:0000259" key="7">
    <source>
        <dbReference type="PROSITE" id="PS50110"/>
    </source>
</evidence>
<keyword evidence="1 6" id="KW-0597">Phosphoprotein</keyword>
<dbReference type="RefSeq" id="WP_079687496.1">
    <property type="nucleotide sequence ID" value="NZ_FUZU01000002.1"/>
</dbReference>
<proteinExistence type="predicted"/>
<sequence length="111" mass="12673">MKKVLIIDDERDLCVLLKAYLVPLQYEVHLAYTLKDGIQKLEGISPDIIFLDNNLPDGLGWDKVEYIRTNFPKSAINLMSAYRGFPQELDNISSVKFLEKPISLGSLKNFL</sequence>
<feature type="modified residue" description="4-aspartylphosphate" evidence="6">
    <location>
        <position position="52"/>
    </location>
</feature>
<reference evidence="8 9" key="1">
    <citation type="submission" date="2017-02" db="EMBL/GenBank/DDBJ databases">
        <authorList>
            <person name="Peterson S.W."/>
        </authorList>
    </citation>
    <scope>NUCLEOTIDE SEQUENCE [LARGE SCALE GENOMIC DNA]</scope>
    <source>
        <strain evidence="8 9">DSM 25262</strain>
    </source>
</reference>